<protein>
    <recommendedName>
        <fullName evidence="3">SHOCT domain-containing protein</fullName>
    </recommendedName>
</protein>
<comment type="caution">
    <text evidence="1">The sequence shown here is derived from an EMBL/GenBank/DDBJ whole genome shotgun (WGS) entry which is preliminary data.</text>
</comment>
<gene>
    <name evidence="1" type="ORF">BTA31_20985</name>
</gene>
<proteinExistence type="predicted"/>
<dbReference type="EMBL" id="MRBL01000036">
    <property type="protein sequence ID" value="OMI24877.1"/>
    <property type="molecule type" value="Genomic_DNA"/>
</dbReference>
<reference evidence="1 2" key="1">
    <citation type="submission" date="2016-12" db="EMBL/GenBank/DDBJ databases">
        <title>Bacillus phylogenomics.</title>
        <authorList>
            <person name="Dunlap C."/>
        </authorList>
    </citation>
    <scope>NUCLEOTIDE SEQUENCE [LARGE SCALE GENOMIC DNA]</scope>
    <source>
        <strain evidence="1 2">NRRL B-41327</strain>
    </source>
</reference>
<evidence type="ECO:0000313" key="1">
    <source>
        <dbReference type="EMBL" id="OMI24877.1"/>
    </source>
</evidence>
<name>A0ABX3I056_9BACI</name>
<evidence type="ECO:0000313" key="2">
    <source>
        <dbReference type="Proteomes" id="UP000187046"/>
    </source>
</evidence>
<organism evidence="1 2">
    <name type="scientific">Bacillus haynesii</name>
    <dbReference type="NCBI Taxonomy" id="1925021"/>
    <lineage>
        <taxon>Bacteria</taxon>
        <taxon>Bacillati</taxon>
        <taxon>Bacillota</taxon>
        <taxon>Bacilli</taxon>
        <taxon>Bacillales</taxon>
        <taxon>Bacillaceae</taxon>
        <taxon>Bacillus</taxon>
    </lineage>
</organism>
<evidence type="ECO:0008006" key="3">
    <source>
        <dbReference type="Google" id="ProtNLM"/>
    </source>
</evidence>
<keyword evidence="2" id="KW-1185">Reference proteome</keyword>
<dbReference type="RefSeq" id="WP_076793983.1">
    <property type="nucleotide sequence ID" value="NZ_JALAJD010000013.1"/>
</dbReference>
<dbReference type="Proteomes" id="UP000187046">
    <property type="component" value="Unassembled WGS sequence"/>
</dbReference>
<sequence>MGIKYGEFDLLEEAVNNMINTNALLILLNEKGFITGDEFTKAKKEAIEDFKLDFPTLFKIENI</sequence>
<accession>A0ABX3I056</accession>